<sequence length="62" mass="6994">MVCLLVRIFRGNHVHVVTRDGTGNQPVSVERQPRAVHFRLFADTMAEINTVTLETCPVNTVF</sequence>
<reference evidence="1 2" key="1">
    <citation type="submission" date="2015-01" db="EMBL/GenBank/DDBJ databases">
        <title>Genome sequence of the anaerobic bacterium Geobacter soli GSS01, a dissimilatory Fe(III) reducer from soil.</title>
        <authorList>
            <person name="Yang G."/>
            <person name="Zhou S."/>
        </authorList>
    </citation>
    <scope>NUCLEOTIDE SEQUENCE [LARGE SCALE GENOMIC DNA]</scope>
    <source>
        <strain evidence="1 2">GSS01</strain>
    </source>
</reference>
<name>A0A0C1QVG2_9BACT</name>
<accession>A0A0C1QVG2</accession>
<organism evidence="1 2">
    <name type="scientific">Geobacter soli</name>
    <dbReference type="NCBI Taxonomy" id="1510391"/>
    <lineage>
        <taxon>Bacteria</taxon>
        <taxon>Pseudomonadati</taxon>
        <taxon>Thermodesulfobacteriota</taxon>
        <taxon>Desulfuromonadia</taxon>
        <taxon>Geobacterales</taxon>
        <taxon>Geobacteraceae</taxon>
        <taxon>Geobacter</taxon>
    </lineage>
</organism>
<evidence type="ECO:0000313" key="2">
    <source>
        <dbReference type="Proteomes" id="UP000031433"/>
    </source>
</evidence>
<keyword evidence="2" id="KW-1185">Reference proteome</keyword>
<protein>
    <submittedName>
        <fullName evidence="1">Uncharacterized protein</fullName>
    </submittedName>
</protein>
<gene>
    <name evidence="1" type="ORF">SE37_05770</name>
</gene>
<dbReference type="Proteomes" id="UP000031433">
    <property type="component" value="Unassembled WGS sequence"/>
</dbReference>
<proteinExistence type="predicted"/>
<comment type="caution">
    <text evidence="1">The sequence shown here is derived from an EMBL/GenBank/DDBJ whole genome shotgun (WGS) entry which is preliminary data.</text>
</comment>
<evidence type="ECO:0000313" key="1">
    <source>
        <dbReference type="EMBL" id="KIE42161.1"/>
    </source>
</evidence>
<dbReference type="AlphaFoldDB" id="A0A0C1QVG2"/>
<dbReference type="EMBL" id="JXBL01000001">
    <property type="protein sequence ID" value="KIE42161.1"/>
    <property type="molecule type" value="Genomic_DNA"/>
</dbReference>